<dbReference type="EMBL" id="QEKO01000001">
    <property type="protein sequence ID" value="PVY68648.1"/>
    <property type="molecule type" value="Genomic_DNA"/>
</dbReference>
<dbReference type="RefSeq" id="WP_116517709.1">
    <property type="nucleotide sequence ID" value="NZ_JACCEX010000001.1"/>
</dbReference>
<gene>
    <name evidence="1" type="ORF">C7440_1059</name>
</gene>
<evidence type="ECO:0000313" key="2">
    <source>
        <dbReference type="Proteomes" id="UP000246145"/>
    </source>
</evidence>
<reference evidence="1 2" key="1">
    <citation type="submission" date="2018-04" db="EMBL/GenBank/DDBJ databases">
        <title>Genomic Encyclopedia of Type Strains, Phase IV (KMG-IV): sequencing the most valuable type-strain genomes for metagenomic binning, comparative biology and taxonomic classification.</title>
        <authorList>
            <person name="Goeker M."/>
        </authorList>
    </citation>
    <scope>NUCLEOTIDE SEQUENCE [LARGE SCALE GENOMIC DNA]</scope>
    <source>
        <strain evidence="1 2">DSM 10065</strain>
    </source>
</reference>
<keyword evidence="2" id="KW-1185">Reference proteome</keyword>
<dbReference type="Proteomes" id="UP000246145">
    <property type="component" value="Unassembled WGS sequence"/>
</dbReference>
<protein>
    <recommendedName>
        <fullName evidence="3">Glutamate 5-kinase</fullName>
    </recommendedName>
</protein>
<comment type="caution">
    <text evidence="1">The sequence shown here is derived from an EMBL/GenBank/DDBJ whole genome shotgun (WGS) entry which is preliminary data.</text>
</comment>
<organism evidence="1 2">
    <name type="scientific">Pusillimonas noertemannii</name>
    <dbReference type="NCBI Taxonomy" id="305977"/>
    <lineage>
        <taxon>Bacteria</taxon>
        <taxon>Pseudomonadati</taxon>
        <taxon>Pseudomonadota</taxon>
        <taxon>Betaproteobacteria</taxon>
        <taxon>Burkholderiales</taxon>
        <taxon>Alcaligenaceae</taxon>
        <taxon>Pusillimonas</taxon>
    </lineage>
</organism>
<sequence length="118" mass="12591">MGLRDEITADIVEAFDSDLADAVTQFTGTRITGEGTYDPITEEWTPGTLTYTGRGVFGSFEAALVDGIQILATDEKLTALQAEVTEAPKVDDKINGRTVLAVGQDPAGASWSLQLRKV</sequence>
<accession>A0A2U1CRX4</accession>
<proteinExistence type="predicted"/>
<evidence type="ECO:0008006" key="3">
    <source>
        <dbReference type="Google" id="ProtNLM"/>
    </source>
</evidence>
<dbReference type="AlphaFoldDB" id="A0A2U1CRX4"/>
<dbReference type="OrthoDB" id="6571023at2"/>
<name>A0A2U1CRX4_9BURK</name>
<evidence type="ECO:0000313" key="1">
    <source>
        <dbReference type="EMBL" id="PVY68648.1"/>
    </source>
</evidence>